<dbReference type="PROSITE" id="PS50158">
    <property type="entry name" value="ZF_CCHC"/>
    <property type="match status" value="1"/>
</dbReference>
<evidence type="ECO:0000259" key="18">
    <source>
        <dbReference type="PROSITE" id="PS50878"/>
    </source>
</evidence>
<feature type="transmembrane region" description="Helical" evidence="15">
    <location>
        <begin position="2083"/>
        <end position="2105"/>
    </location>
</feature>
<keyword evidence="5" id="KW-0540">Nuclease</keyword>
<evidence type="ECO:0000256" key="12">
    <source>
        <dbReference type="ARBA" id="ARBA00023268"/>
    </source>
</evidence>
<dbReference type="SUPFAM" id="SSF56672">
    <property type="entry name" value="DNA/RNA polymerases"/>
    <property type="match status" value="1"/>
</dbReference>
<dbReference type="STRING" id="32264.A0A158P4B2"/>
<feature type="domain" description="Integrase catalytic" evidence="19">
    <location>
        <begin position="1272"/>
        <end position="1440"/>
    </location>
</feature>
<keyword evidence="10" id="KW-0229">DNA integration</keyword>
<keyword evidence="9" id="KW-0694">RNA-binding</keyword>
<dbReference type="InterPro" id="IPR041577">
    <property type="entry name" value="RT_RNaseH_2"/>
</dbReference>
<dbReference type="Proteomes" id="UP000015104">
    <property type="component" value="Unassembled WGS sequence"/>
</dbReference>
<dbReference type="PANTHER" id="PTHR37984:SF5">
    <property type="entry name" value="PROTEIN NYNRIN-LIKE"/>
    <property type="match status" value="1"/>
</dbReference>
<evidence type="ECO:0000256" key="5">
    <source>
        <dbReference type="ARBA" id="ARBA00022722"/>
    </source>
</evidence>
<dbReference type="FunFam" id="3.10.20.370:FF:000001">
    <property type="entry name" value="Retrovirus-related Pol polyprotein from transposon 17.6-like protein"/>
    <property type="match status" value="1"/>
</dbReference>
<dbReference type="GO" id="GO:0015074">
    <property type="term" value="P:DNA integration"/>
    <property type="evidence" value="ECO:0007669"/>
    <property type="project" value="UniProtKB-KW"/>
</dbReference>
<evidence type="ECO:0000256" key="3">
    <source>
        <dbReference type="ARBA" id="ARBA00022679"/>
    </source>
</evidence>
<keyword evidence="15" id="KW-0812">Transmembrane</keyword>
<evidence type="ECO:0000256" key="7">
    <source>
        <dbReference type="ARBA" id="ARBA00022801"/>
    </source>
</evidence>
<evidence type="ECO:0000256" key="8">
    <source>
        <dbReference type="ARBA" id="ARBA00022842"/>
    </source>
</evidence>
<sequence>MSANEETKVSTMTKKSKERQPVNQFIHISNFSGDDEGEDLLEWLESFEASAAALEWDDETKLKALPAYLTGTAAKWYRCCIKTLEEKEKPDTFAKLQAKMVKGLAPSNYRNSLMRELNEKRQQPGQSAFAYAYDIRDLCRKINPKMDENLVHSFIHRGLNPAVKTRMDLLSTNNDLDFDTRLSHAERSVGEIKFLEDSGEDHPLHKQISSLTEQLTNLTEQFECIQMNLEARRRERDYSRNDNRYRQTTYQYQAPQPRPTYQPRYPNHSYANQSYPNQPYQNRYQPRYQHPYTQTEPKRVNFTPDENSINLNQSLHCYQCNGVGHKKTDCPSRPIAPRSAGWSRETNVGESWRSPHYSRRQAYEEQPQTSSSYRRRGYTPDKNLSKSPPRSMRPPREESPSTSTARRRYRSPSPRARRRSKSRSKSPTNERKTKVVKAVYRGYSDEEDDDDGDVRRQVLSIISKIHKRKRDLTFANMKIKGKTVECLVDTGSQITILTKEIINKLELDYSKYKGPTNLTAGNAPLNVLGETYQNIIIYDALNEVEIKTPIIILNQLPCNIKGIIGFDVLQTGKFWIDCENAKLVINQAPARKIKLLEKALAKLLAERDDSTVSTRMSERSSITYPGDFGDNFSLISESKPSVKELVVSSMIKELKLEVNNEIKRETRRKLEELIEKYRPAFAATAKELGFSNVFVHQINTGSHPPISQKPYRMSEEKRKIAEKSINELIDEGIVVPSCSPWASPIVLVAKKGTEEVRLCVDYRKLNEITVKDKFPLPNIQDYLDSLQGMKYFTLLDLRSGYHQMALDPADQPKTAFVTPSGLYEYTRLPFGLANGPSSFMRMMSIVLGGLIYNTCLIFIDDLLIFSKNEEEHLERLETIFRRLIRAGLTLKPNKCSFFKQKILYLGHIVSEQGQEVDPEKIQKVQQFPTPRTVRDIKSFVALCSYYRRFIKDFALIARPLTNLTRKDLPFEWGPAQENAFNELKTKLTTPPVLAHYDPNKQTQLRVDASGYGLGAILLQKSDNGWHPIAFASRILRGAELNYPISDKECLAIVWAVQKFRVYLEGIKFEVVTDHCALCHIHSKKNLPARLQRYAMALQSFDFTVTYKSGKKHADVDCLSRYPIADIPVDNLKDECEELFTMLVEEITAENFDLITKQRQDPRCSKILNQMENLANLAPKERKRMNRFKIENGTLYRLTTNHYGETWNIVLPRELIPKVLEEYHDAMISGHPGLFSTYNKIKQFYWWPQMTKDITNHVKNCFTCQLDKRGSGTLEAPLQSIVVNNAFDKIGIDLVGPLPKSYGQQYIVVCTDYFTRWIEVDAIGDLMAETIAEFLVNKIFLRHGCPKTILSDQGRNFISSIVGEVKNFMGSKWSFSTSYHPATNGLTEKANQTVCTMLTHYCQNENRKKWARLIPVMGFAYNTSVNKSTKSSPFYLLYGRHPVLPIDIILNTKTFKSLPKTVRESISQWPQLRDQARLYSIESKENQKIQHDMKKLRDFNVGEEVMYRIYQGSKKLTPKFSGPYKIIEKLGKTTYRILPLGQKGKIKRAHGSQLKPFHRPIQNSQKETSINRAKKIKPYRSSLSTSLILLMGLICLVAGQNNPFITGDTILWKETEHKPRKATQEIRIILAFSNPCKEMLTYDSDEWGKITNKSNPKYGCPLNNRVCPYVRTSLHALEGYCSEFIDTKYIQPIRFIPQITAKEDRSPQLIKRELLTAIAVGSTAIVVGGVVLTGVAYMYKSVMTPDIDFKPVLEAITKQDEEYKKAMKTQFDHLVNVTKLLHEQQQQIDMIKKLIPVVSFQAADVITGSNTQLMTMQKFNDSIKQSRPTIDRNFFKSLKINLQCDDCDLSVIEKISVKVHNENKYPILSLNFTTFRQDQVTKIFQADPFLLYKTNATHTCKIKYKGPEYLLVNTTTYQFCEIEESELKSPNPIFTKVSTCPNKFNKTQLWRDEHCVSRNVNETIVAEKIQVKNMGDHYLIHCAGHKIEIYSGTYSCPNQVIKLSKYTNFSIDDMKYTSTNFFLYVRGPRVTEHTQAINLKLFQPTYQEINIPTLEFELLDAAHEKVLSSFEKITLTWKFDYVKWISISLLITICFLLCSLSVRFMFTPKRTVYSIVYDERDNRTNRIDKTKDKRQPEVIPLHKCY</sequence>
<keyword evidence="4" id="KW-0548">Nucleotidyltransferase</keyword>
<accession>A0A158P4B2</accession>
<feature type="domain" description="CCHC-type" evidence="16">
    <location>
        <begin position="317"/>
        <end position="332"/>
    </location>
</feature>
<evidence type="ECO:0000256" key="2">
    <source>
        <dbReference type="ARBA" id="ARBA00022670"/>
    </source>
</evidence>
<evidence type="ECO:0000259" key="16">
    <source>
        <dbReference type="PROSITE" id="PS50158"/>
    </source>
</evidence>
<dbReference type="Pfam" id="PF17919">
    <property type="entry name" value="RT_RNaseH_2"/>
    <property type="match status" value="1"/>
</dbReference>
<dbReference type="InterPro" id="IPR001878">
    <property type="entry name" value="Znf_CCHC"/>
</dbReference>
<dbReference type="InterPro" id="IPR012337">
    <property type="entry name" value="RNaseH-like_sf"/>
</dbReference>
<dbReference type="GO" id="GO:0003964">
    <property type="term" value="F:RNA-directed DNA polymerase activity"/>
    <property type="evidence" value="ECO:0007669"/>
    <property type="project" value="UniProtKB-KW"/>
</dbReference>
<dbReference type="Gene3D" id="3.30.70.270">
    <property type="match status" value="2"/>
</dbReference>
<dbReference type="Pfam" id="PF13975">
    <property type="entry name" value="gag-asp_proteas"/>
    <property type="match status" value="1"/>
</dbReference>
<dbReference type="CDD" id="cd00303">
    <property type="entry name" value="retropepsin_like"/>
    <property type="match status" value="1"/>
</dbReference>
<dbReference type="GO" id="GO:0003723">
    <property type="term" value="F:RNA binding"/>
    <property type="evidence" value="ECO:0007669"/>
    <property type="project" value="UniProtKB-KW"/>
</dbReference>
<feature type="domain" description="Reverse transcriptase" evidence="18">
    <location>
        <begin position="729"/>
        <end position="909"/>
    </location>
</feature>
<dbReference type="Gene3D" id="1.10.340.70">
    <property type="match status" value="1"/>
</dbReference>
<dbReference type="CDD" id="cd09274">
    <property type="entry name" value="RNase_HI_RT_Ty3"/>
    <property type="match status" value="1"/>
</dbReference>
<dbReference type="PROSITE" id="PS00141">
    <property type="entry name" value="ASP_PROTEASE"/>
    <property type="match status" value="1"/>
</dbReference>
<dbReference type="InterPro" id="IPR021109">
    <property type="entry name" value="Peptidase_aspartic_dom_sf"/>
</dbReference>
<dbReference type="InterPro" id="IPR036397">
    <property type="entry name" value="RNaseH_sf"/>
</dbReference>
<feature type="compositionally biased region" description="Basic residues" evidence="14">
    <location>
        <begin position="405"/>
        <end position="424"/>
    </location>
</feature>
<feature type="region of interest" description="Disordered" evidence="14">
    <location>
        <begin position="234"/>
        <end position="285"/>
    </location>
</feature>
<dbReference type="FunFam" id="3.30.70.270:FF:000020">
    <property type="entry name" value="Transposon Tf2-6 polyprotein-like Protein"/>
    <property type="match status" value="1"/>
</dbReference>
<dbReference type="EMBL" id="CAEY01000477">
    <property type="status" value="NOT_ANNOTATED_CDS"/>
    <property type="molecule type" value="Genomic_DNA"/>
</dbReference>
<evidence type="ECO:0000256" key="6">
    <source>
        <dbReference type="ARBA" id="ARBA00022759"/>
    </source>
</evidence>
<evidence type="ECO:0000256" key="14">
    <source>
        <dbReference type="SAM" id="MobiDB-lite"/>
    </source>
</evidence>
<evidence type="ECO:0000313" key="21">
    <source>
        <dbReference type="Proteomes" id="UP000015104"/>
    </source>
</evidence>
<dbReference type="EnsemblMetazoa" id="tetur01g17054.1">
    <property type="protein sequence ID" value="tetur01g17054.1"/>
    <property type="gene ID" value="tetur01g17054"/>
</dbReference>
<dbReference type="SUPFAM" id="SSF50630">
    <property type="entry name" value="Acid proteases"/>
    <property type="match status" value="1"/>
</dbReference>
<feature type="region of interest" description="Disordered" evidence="14">
    <location>
        <begin position="324"/>
        <end position="435"/>
    </location>
</feature>
<keyword evidence="8" id="KW-0460">Magnesium</keyword>
<keyword evidence="2" id="KW-0645">Protease</keyword>
<feature type="domain" description="Peptidase A2" evidence="17">
    <location>
        <begin position="484"/>
        <end position="568"/>
    </location>
</feature>
<keyword evidence="15" id="KW-1133">Transmembrane helix</keyword>
<keyword evidence="12" id="KW-0511">Multifunctional enzyme</keyword>
<evidence type="ECO:0000259" key="19">
    <source>
        <dbReference type="PROSITE" id="PS50994"/>
    </source>
</evidence>
<keyword evidence="6" id="KW-0255">Endonuclease</keyword>
<proteinExistence type="predicted"/>
<keyword evidence="13" id="KW-0479">Metal-binding</keyword>
<dbReference type="FunFam" id="3.30.420.10:FF:000032">
    <property type="entry name" value="Retrovirus-related Pol polyprotein from transposon 297-like Protein"/>
    <property type="match status" value="1"/>
</dbReference>
<dbReference type="Gene3D" id="3.10.20.370">
    <property type="match status" value="1"/>
</dbReference>
<organism evidence="20 21">
    <name type="scientific">Tetranychus urticae</name>
    <name type="common">Two-spotted spider mite</name>
    <dbReference type="NCBI Taxonomy" id="32264"/>
    <lineage>
        <taxon>Eukaryota</taxon>
        <taxon>Metazoa</taxon>
        <taxon>Ecdysozoa</taxon>
        <taxon>Arthropoda</taxon>
        <taxon>Chelicerata</taxon>
        <taxon>Arachnida</taxon>
        <taxon>Acari</taxon>
        <taxon>Acariformes</taxon>
        <taxon>Trombidiformes</taxon>
        <taxon>Prostigmata</taxon>
        <taxon>Eleutherengona</taxon>
        <taxon>Raphignathae</taxon>
        <taxon>Tetranychoidea</taxon>
        <taxon>Tetranychidae</taxon>
        <taxon>Tetranychus</taxon>
    </lineage>
</organism>
<evidence type="ECO:0000256" key="4">
    <source>
        <dbReference type="ARBA" id="ARBA00022695"/>
    </source>
</evidence>
<reference evidence="20" key="2">
    <citation type="submission" date="2016-04" db="UniProtKB">
        <authorList>
            <consortium name="EnsemblMetazoa"/>
        </authorList>
    </citation>
    <scope>IDENTIFICATION</scope>
</reference>
<dbReference type="FunFam" id="3.10.10.10:FF:000007">
    <property type="entry name" value="Retrovirus-related Pol polyprotein from transposon 17.6-like Protein"/>
    <property type="match status" value="1"/>
</dbReference>
<keyword evidence="3" id="KW-0808">Transferase</keyword>
<dbReference type="InterPro" id="IPR043502">
    <property type="entry name" value="DNA/RNA_pol_sf"/>
</dbReference>
<name>A0A158P4B2_TETUR</name>
<dbReference type="InterPro" id="IPR050951">
    <property type="entry name" value="Retrovirus_Pol_polyprotein"/>
</dbReference>
<dbReference type="GO" id="GO:0042575">
    <property type="term" value="C:DNA polymerase complex"/>
    <property type="evidence" value="ECO:0007669"/>
    <property type="project" value="UniProtKB-ARBA"/>
</dbReference>
<evidence type="ECO:0000256" key="1">
    <source>
        <dbReference type="ARBA" id="ARBA00012493"/>
    </source>
</evidence>
<dbReference type="InterPro" id="IPR001995">
    <property type="entry name" value="Peptidase_A2_cat"/>
</dbReference>
<dbReference type="GO" id="GO:0004190">
    <property type="term" value="F:aspartic-type endopeptidase activity"/>
    <property type="evidence" value="ECO:0007669"/>
    <property type="project" value="InterPro"/>
</dbReference>
<evidence type="ECO:0000259" key="17">
    <source>
        <dbReference type="PROSITE" id="PS50175"/>
    </source>
</evidence>
<feature type="transmembrane region" description="Helical" evidence="15">
    <location>
        <begin position="1713"/>
        <end position="1738"/>
    </location>
</feature>
<dbReference type="PROSITE" id="PS50175">
    <property type="entry name" value="ASP_PROT_RETROV"/>
    <property type="match status" value="1"/>
</dbReference>
<evidence type="ECO:0000256" key="9">
    <source>
        <dbReference type="ARBA" id="ARBA00022884"/>
    </source>
</evidence>
<dbReference type="InterPro" id="IPR001969">
    <property type="entry name" value="Aspartic_peptidase_AS"/>
</dbReference>
<dbReference type="CDD" id="cd01647">
    <property type="entry name" value="RT_LTR"/>
    <property type="match status" value="1"/>
</dbReference>
<reference evidence="21" key="1">
    <citation type="submission" date="2011-08" db="EMBL/GenBank/DDBJ databases">
        <authorList>
            <person name="Rombauts S."/>
        </authorList>
    </citation>
    <scope>NUCLEOTIDE SEQUENCE</scope>
    <source>
        <strain evidence="21">London</strain>
    </source>
</reference>
<dbReference type="InterPro" id="IPR001584">
    <property type="entry name" value="Integrase_cat-core"/>
</dbReference>
<dbReference type="PANTHER" id="PTHR37984">
    <property type="entry name" value="PROTEIN CBG26694"/>
    <property type="match status" value="1"/>
</dbReference>
<dbReference type="InterPro" id="IPR041588">
    <property type="entry name" value="Integrase_H2C2"/>
</dbReference>
<evidence type="ECO:0000256" key="15">
    <source>
        <dbReference type="SAM" id="Phobius"/>
    </source>
</evidence>
<dbReference type="InterPro" id="IPR000477">
    <property type="entry name" value="RT_dom"/>
</dbReference>
<dbReference type="Pfam" id="PF00078">
    <property type="entry name" value="RVT_1"/>
    <property type="match status" value="1"/>
</dbReference>
<dbReference type="InterPro" id="IPR043128">
    <property type="entry name" value="Rev_trsase/Diguanyl_cyclase"/>
</dbReference>
<evidence type="ECO:0000256" key="11">
    <source>
        <dbReference type="ARBA" id="ARBA00022918"/>
    </source>
</evidence>
<dbReference type="PROSITE" id="PS50878">
    <property type="entry name" value="RT_POL"/>
    <property type="match status" value="1"/>
</dbReference>
<dbReference type="GO" id="GO:0004519">
    <property type="term" value="F:endonuclease activity"/>
    <property type="evidence" value="ECO:0007669"/>
    <property type="project" value="UniProtKB-KW"/>
</dbReference>
<dbReference type="GO" id="GO:0006508">
    <property type="term" value="P:proteolysis"/>
    <property type="evidence" value="ECO:0007669"/>
    <property type="project" value="UniProtKB-KW"/>
</dbReference>
<dbReference type="Gene3D" id="2.40.70.10">
    <property type="entry name" value="Acid Proteases"/>
    <property type="match status" value="1"/>
</dbReference>
<feature type="compositionally biased region" description="Basic and acidic residues" evidence="14">
    <location>
        <begin position="234"/>
        <end position="245"/>
    </location>
</feature>
<keyword evidence="15" id="KW-0472">Membrane</keyword>
<evidence type="ECO:0000256" key="13">
    <source>
        <dbReference type="PROSITE-ProRule" id="PRU00047"/>
    </source>
</evidence>
<dbReference type="GO" id="GO:0008270">
    <property type="term" value="F:zinc ion binding"/>
    <property type="evidence" value="ECO:0007669"/>
    <property type="project" value="UniProtKB-KW"/>
</dbReference>
<dbReference type="PROSITE" id="PS50994">
    <property type="entry name" value="INTEGRASE"/>
    <property type="match status" value="1"/>
</dbReference>
<evidence type="ECO:0000256" key="10">
    <source>
        <dbReference type="ARBA" id="ARBA00022908"/>
    </source>
</evidence>
<dbReference type="SUPFAM" id="SSF53098">
    <property type="entry name" value="Ribonuclease H-like"/>
    <property type="match status" value="1"/>
</dbReference>
<keyword evidence="11" id="KW-0695">RNA-directed DNA polymerase</keyword>
<feature type="compositionally biased region" description="Low complexity" evidence="14">
    <location>
        <begin position="246"/>
        <end position="285"/>
    </location>
</feature>
<keyword evidence="7" id="KW-0378">Hydrolase</keyword>
<dbReference type="Gene3D" id="3.30.420.10">
    <property type="entry name" value="Ribonuclease H-like superfamily/Ribonuclease H"/>
    <property type="match status" value="1"/>
</dbReference>
<keyword evidence="13" id="KW-0862">Zinc</keyword>
<keyword evidence="13" id="KW-0863">Zinc-finger</keyword>
<keyword evidence="21" id="KW-1185">Reference proteome</keyword>
<protein>
    <recommendedName>
        <fullName evidence="1">RNA-directed DNA polymerase</fullName>
        <ecNumber evidence="1">2.7.7.49</ecNumber>
    </recommendedName>
</protein>
<dbReference type="Pfam" id="PF00665">
    <property type="entry name" value="rve"/>
    <property type="match status" value="1"/>
</dbReference>
<dbReference type="Pfam" id="PF17921">
    <property type="entry name" value="Integrase_H2C2"/>
    <property type="match status" value="1"/>
</dbReference>
<dbReference type="EC" id="2.7.7.49" evidence="1"/>
<evidence type="ECO:0000313" key="20">
    <source>
        <dbReference type="EnsemblMetazoa" id="tetur01g17054.1"/>
    </source>
</evidence>
<dbReference type="Gene3D" id="3.10.10.10">
    <property type="entry name" value="HIV Type 1 Reverse Transcriptase, subunit A, domain 1"/>
    <property type="match status" value="1"/>
</dbReference>
<dbReference type="FunFam" id="1.10.340.70:FF:000001">
    <property type="entry name" value="Retrovirus-related Pol polyprotein from transposon gypsy-like Protein"/>
    <property type="match status" value="1"/>
</dbReference>